<organism evidence="2 3">
    <name type="scientific">Parendozoicomonas callyspongiae</name>
    <dbReference type="NCBI Taxonomy" id="2942213"/>
    <lineage>
        <taxon>Bacteria</taxon>
        <taxon>Pseudomonadati</taxon>
        <taxon>Pseudomonadota</taxon>
        <taxon>Gammaproteobacteria</taxon>
        <taxon>Oceanospirillales</taxon>
        <taxon>Endozoicomonadaceae</taxon>
        <taxon>Parendozoicomonas</taxon>
    </lineage>
</organism>
<proteinExistence type="predicted"/>
<dbReference type="EMBL" id="JAMFLX010000018">
    <property type="protein sequence ID" value="MCL6270910.1"/>
    <property type="molecule type" value="Genomic_DNA"/>
</dbReference>
<keyword evidence="1" id="KW-0472">Membrane</keyword>
<keyword evidence="1" id="KW-0812">Transmembrane</keyword>
<sequence>MNSLILHLPEIASMAVGVFTGSLLNGAAVKTALEVNNDLFLLVYGYDVLMSSLYLLLLISFAHRIASLL</sequence>
<evidence type="ECO:0000313" key="3">
    <source>
        <dbReference type="Proteomes" id="UP001203338"/>
    </source>
</evidence>
<reference evidence="2 3" key="1">
    <citation type="submission" date="2022-05" db="EMBL/GenBank/DDBJ databases">
        <authorList>
            <person name="Park J.-S."/>
        </authorList>
    </citation>
    <scope>NUCLEOTIDE SEQUENCE [LARGE SCALE GENOMIC DNA]</scope>
    <source>
        <strain evidence="2 3">2012CJ34-2</strain>
    </source>
</reference>
<evidence type="ECO:0000256" key="1">
    <source>
        <dbReference type="SAM" id="Phobius"/>
    </source>
</evidence>
<accession>A0ABT0PHU1</accession>
<keyword evidence="3" id="KW-1185">Reference proteome</keyword>
<comment type="caution">
    <text evidence="2">The sequence shown here is derived from an EMBL/GenBank/DDBJ whole genome shotgun (WGS) entry which is preliminary data.</text>
</comment>
<protein>
    <submittedName>
        <fullName evidence="2">Uncharacterized protein</fullName>
    </submittedName>
</protein>
<dbReference type="RefSeq" id="WP_249700218.1">
    <property type="nucleotide sequence ID" value="NZ_JAMFLX010000018.1"/>
</dbReference>
<keyword evidence="1" id="KW-1133">Transmembrane helix</keyword>
<name>A0ABT0PHU1_9GAMM</name>
<feature type="transmembrane region" description="Helical" evidence="1">
    <location>
        <begin position="39"/>
        <end position="62"/>
    </location>
</feature>
<gene>
    <name evidence="2" type="ORF">M3P05_13350</name>
</gene>
<dbReference type="Proteomes" id="UP001203338">
    <property type="component" value="Unassembled WGS sequence"/>
</dbReference>
<feature type="non-terminal residue" evidence="2">
    <location>
        <position position="69"/>
    </location>
</feature>
<evidence type="ECO:0000313" key="2">
    <source>
        <dbReference type="EMBL" id="MCL6270910.1"/>
    </source>
</evidence>
<feature type="transmembrane region" description="Helical" evidence="1">
    <location>
        <begin position="12"/>
        <end position="33"/>
    </location>
</feature>